<keyword evidence="1" id="KW-0472">Membrane</keyword>
<protein>
    <recommendedName>
        <fullName evidence="4">HemY N-terminal domain-containing protein</fullName>
    </recommendedName>
</protein>
<reference evidence="2 3" key="1">
    <citation type="submission" date="2013-02" db="EMBL/GenBank/DDBJ databases">
        <title>The Genome Sequence of Acinetobacter parvus NIPH 1103.</title>
        <authorList>
            <consortium name="The Broad Institute Genome Sequencing Platform"/>
            <consortium name="The Broad Institute Genome Sequencing Center for Infectious Disease"/>
            <person name="Cerqueira G."/>
            <person name="Feldgarden M."/>
            <person name="Courvalin P."/>
            <person name="Perichon B."/>
            <person name="Grillot-Courvalin C."/>
            <person name="Clermont D."/>
            <person name="Rocha E."/>
            <person name="Yoon E.-J."/>
            <person name="Nemec A."/>
            <person name="Walker B."/>
            <person name="Young S.K."/>
            <person name="Zeng Q."/>
            <person name="Gargeya S."/>
            <person name="Fitzgerald M."/>
            <person name="Haas B."/>
            <person name="Abouelleil A."/>
            <person name="Alvarado L."/>
            <person name="Arachchi H.M."/>
            <person name="Berlin A.M."/>
            <person name="Chapman S.B."/>
            <person name="Dewar J."/>
            <person name="Goldberg J."/>
            <person name="Griggs A."/>
            <person name="Gujja S."/>
            <person name="Hansen M."/>
            <person name="Howarth C."/>
            <person name="Imamovic A."/>
            <person name="Larimer J."/>
            <person name="McCowan C."/>
            <person name="Murphy C."/>
            <person name="Neiman D."/>
            <person name="Pearson M."/>
            <person name="Priest M."/>
            <person name="Roberts A."/>
            <person name="Saif S."/>
            <person name="Shea T."/>
            <person name="Sisk P."/>
            <person name="Sykes S."/>
            <person name="Wortman J."/>
            <person name="Nusbaum C."/>
            <person name="Birren B."/>
        </authorList>
    </citation>
    <scope>NUCLEOTIDE SEQUENCE [LARGE SCALE GENOMIC DNA]</scope>
    <source>
        <strain evidence="2 3">NIPH 1103</strain>
    </source>
</reference>
<sequence length="398" mass="47276">MMKQLVLIYLLVGLLIFALLAVLNYGYGAGYVYIYWRDWQFQSSVWGLILLFILVSLFAQLLWIFARRYLAREQRKKETVLHFRDLHPYEQLGIVWLLDAAKDQQVFIERVFTQSGLLNNIVDAQFDYRNGDYETALQHLEKSAPMAFELAELQRIDIFLAQQQTEKALTHLEFLAQHQLSPWLSEIETAYQQCITILWGKLALQKPWLFLRTTQQGLLDAEHRDLWLQQLLIQFDQASVDDLIALQQRYLALQSEIQARPYSSKVLWLKLMARLPEMSLQHEDLALHLLQEHFDPEVFYLWFQQQLLKQIPDYAYVEQRIIQLEQRYTSVPMLTFAKWHIYVATQRQQEAEQLLSLYPDNILMSYLRIKTVLGDNPDLIRQLNLIFENDVNFLNFKI</sequence>
<dbReference type="STRING" id="134533.GCA_001485085_00008"/>
<dbReference type="EMBL" id="APOL01000038">
    <property type="protein sequence ID" value="ENU32700.1"/>
    <property type="molecule type" value="Genomic_DNA"/>
</dbReference>
<dbReference type="PATRIC" id="fig|1217671.3.peg.2112"/>
<keyword evidence="1" id="KW-0812">Transmembrane</keyword>
<organism evidence="2 3">
    <name type="scientific">Acinetobacter parvus NIPH 1103</name>
    <dbReference type="NCBI Taxonomy" id="1217671"/>
    <lineage>
        <taxon>Bacteria</taxon>
        <taxon>Pseudomonadati</taxon>
        <taxon>Pseudomonadota</taxon>
        <taxon>Gammaproteobacteria</taxon>
        <taxon>Moraxellales</taxon>
        <taxon>Moraxellaceae</taxon>
        <taxon>Acinetobacter</taxon>
    </lineage>
</organism>
<accession>N8Q2G9</accession>
<evidence type="ECO:0008006" key="4">
    <source>
        <dbReference type="Google" id="ProtNLM"/>
    </source>
</evidence>
<gene>
    <name evidence="2" type="ORF">F989_02142</name>
</gene>
<name>N8Q2G9_9GAMM</name>
<feature type="transmembrane region" description="Helical" evidence="1">
    <location>
        <begin position="44"/>
        <end position="66"/>
    </location>
</feature>
<evidence type="ECO:0000256" key="1">
    <source>
        <dbReference type="SAM" id="Phobius"/>
    </source>
</evidence>
<keyword evidence="1" id="KW-1133">Transmembrane helix</keyword>
<evidence type="ECO:0000313" key="2">
    <source>
        <dbReference type="EMBL" id="ENU32700.1"/>
    </source>
</evidence>
<proteinExistence type="predicted"/>
<comment type="caution">
    <text evidence="2">The sequence shown here is derived from an EMBL/GenBank/DDBJ whole genome shotgun (WGS) entry which is preliminary data.</text>
</comment>
<evidence type="ECO:0000313" key="3">
    <source>
        <dbReference type="Proteomes" id="UP000018426"/>
    </source>
</evidence>
<dbReference type="HOGENOM" id="CLU_693763_0_0_6"/>
<dbReference type="AlphaFoldDB" id="N8Q2G9"/>
<dbReference type="Proteomes" id="UP000018426">
    <property type="component" value="Unassembled WGS sequence"/>
</dbReference>